<dbReference type="PANTHER" id="PTHR37534">
    <property type="entry name" value="TRANSCRIPTIONAL ACTIVATOR PROTEIN UGA3"/>
    <property type="match status" value="1"/>
</dbReference>
<accession>A0ABR4PDN7</accession>
<dbReference type="InterPro" id="IPR021858">
    <property type="entry name" value="Fun_TF"/>
</dbReference>
<keyword evidence="5" id="KW-1185">Reference proteome</keyword>
<keyword evidence="2" id="KW-0539">Nucleus</keyword>
<dbReference type="EMBL" id="JBFCZG010000006">
    <property type="protein sequence ID" value="KAL3421436.1"/>
    <property type="molecule type" value="Genomic_DNA"/>
</dbReference>
<evidence type="ECO:0000256" key="2">
    <source>
        <dbReference type="ARBA" id="ARBA00023242"/>
    </source>
</evidence>
<gene>
    <name evidence="4" type="ORF">PVAG01_07881</name>
</gene>
<sequence>MDNGPLQKEQALRIKRMVGQNNNRRRKRRILDSTSLPFPGMDVMDNKSLDISAASVDNSAVEVLLDVSAFDETAPGDWSQLDSWSTDLDMSSIVPGVKTLSTDLTFDQLGWDNDLSIRDGSFDGHDPILSETSRLSQYSDSVLSPLMNMSTMQTSEEIADTIFQDELQRGVTVSSITKPPSIKYSTQEQPPRAVEAMLEPTILLTDLEDAVFQNEIEDNLFMHYLDEVFHLQFPFYNTPNRRPRGWLFSTVKRTKSVYHATLALSQYLLRCTAEASLSPKLSSKRDHHEMAHRELEASREESKEASTLSRITCILQILFHEQLFTGGTGNWQQHLCVAGPLIPPLVQSVAKSAGATSSGVDYGIKQQQQKYEESSMESRDDMEMQVALGSFIWFDIMASASTRSAPSFKLDHQRILDIFRIKLECLFGCSNRVLELILDIVYLDSWKKEVEKTRQLSMIELVKRGAKIEENLRQYIEGLEVTSSLELRNDSRNMSAAQTEITRIFALSAQAYLHVVISGAHPELPEIADSVSKSIEAFESISDPCLLRHLVWPFCVTGCLATKAQQGFFRELVSRAGITCLTVGTCWQAFQIIEECWEIRKTCSYNCDWVFIMNKRSCNVLLA</sequence>
<comment type="subcellular location">
    <subcellularLocation>
        <location evidence="1">Nucleus</location>
    </subcellularLocation>
</comment>
<dbReference type="PANTHER" id="PTHR37534:SF26">
    <property type="entry name" value="TRANSCRIPTION FACTOR, PUTATIVE-RELATED"/>
    <property type="match status" value="1"/>
</dbReference>
<name>A0ABR4PDN7_9HELO</name>
<reference evidence="4 5" key="1">
    <citation type="submission" date="2024-06" db="EMBL/GenBank/DDBJ databases">
        <title>Complete genome of Phlyctema vagabunda strain 19-DSS-EL-015.</title>
        <authorList>
            <person name="Fiorenzani C."/>
        </authorList>
    </citation>
    <scope>NUCLEOTIDE SEQUENCE [LARGE SCALE GENOMIC DNA]</scope>
    <source>
        <strain evidence="4 5">19-DSS-EL-015</strain>
    </source>
</reference>
<feature type="region of interest" description="Disordered" evidence="3">
    <location>
        <begin position="280"/>
        <end position="301"/>
    </location>
</feature>
<dbReference type="Proteomes" id="UP001629113">
    <property type="component" value="Unassembled WGS sequence"/>
</dbReference>
<feature type="compositionally biased region" description="Basic and acidic residues" evidence="3">
    <location>
        <begin position="283"/>
        <end position="301"/>
    </location>
</feature>
<comment type="caution">
    <text evidence="4">The sequence shown here is derived from an EMBL/GenBank/DDBJ whole genome shotgun (WGS) entry which is preliminary data.</text>
</comment>
<proteinExistence type="predicted"/>
<protein>
    <submittedName>
        <fullName evidence="4">Uncharacterized protein</fullName>
    </submittedName>
</protein>
<evidence type="ECO:0000256" key="3">
    <source>
        <dbReference type="SAM" id="MobiDB-lite"/>
    </source>
</evidence>
<evidence type="ECO:0000256" key="1">
    <source>
        <dbReference type="ARBA" id="ARBA00004123"/>
    </source>
</evidence>
<evidence type="ECO:0000313" key="4">
    <source>
        <dbReference type="EMBL" id="KAL3421436.1"/>
    </source>
</evidence>
<organism evidence="4 5">
    <name type="scientific">Phlyctema vagabunda</name>
    <dbReference type="NCBI Taxonomy" id="108571"/>
    <lineage>
        <taxon>Eukaryota</taxon>
        <taxon>Fungi</taxon>
        <taxon>Dikarya</taxon>
        <taxon>Ascomycota</taxon>
        <taxon>Pezizomycotina</taxon>
        <taxon>Leotiomycetes</taxon>
        <taxon>Helotiales</taxon>
        <taxon>Dermateaceae</taxon>
        <taxon>Phlyctema</taxon>
    </lineage>
</organism>
<dbReference type="Pfam" id="PF11951">
    <property type="entry name" value="Fungal_trans_2"/>
    <property type="match status" value="1"/>
</dbReference>
<evidence type="ECO:0000313" key="5">
    <source>
        <dbReference type="Proteomes" id="UP001629113"/>
    </source>
</evidence>